<reference evidence="8 11" key="2">
    <citation type="journal article" date="2014" name="BMC Genomics">
        <title>An improved genome release (version Mt4.0) for the model legume Medicago truncatula.</title>
        <authorList>
            <person name="Tang H."/>
            <person name="Krishnakumar V."/>
            <person name="Bidwell S."/>
            <person name="Rosen B."/>
            <person name="Chan A."/>
            <person name="Zhou S."/>
            <person name="Gentzbittel L."/>
            <person name="Childs K.L."/>
            <person name="Yandell M."/>
            <person name="Gundlach H."/>
            <person name="Mayer K.F."/>
            <person name="Schwartz D.C."/>
            <person name="Town C.D."/>
        </authorList>
    </citation>
    <scope>GENOME REANNOTATION</scope>
    <source>
        <strain evidence="10 11">cv. Jemalong A17</strain>
    </source>
</reference>
<accession>G7KY64</accession>
<proteinExistence type="predicted"/>
<organism evidence="8 11">
    <name type="scientific">Medicago truncatula</name>
    <name type="common">Barrel medic</name>
    <name type="synonym">Medicago tribuloides</name>
    <dbReference type="NCBI Taxonomy" id="3880"/>
    <lineage>
        <taxon>Eukaryota</taxon>
        <taxon>Viridiplantae</taxon>
        <taxon>Streptophyta</taxon>
        <taxon>Embryophyta</taxon>
        <taxon>Tracheophyta</taxon>
        <taxon>Spermatophyta</taxon>
        <taxon>Magnoliopsida</taxon>
        <taxon>eudicotyledons</taxon>
        <taxon>Gunneridae</taxon>
        <taxon>Pentapetalae</taxon>
        <taxon>rosids</taxon>
        <taxon>fabids</taxon>
        <taxon>Fabales</taxon>
        <taxon>Fabaceae</taxon>
        <taxon>Papilionoideae</taxon>
        <taxon>50 kb inversion clade</taxon>
        <taxon>NPAAA clade</taxon>
        <taxon>Hologalegina</taxon>
        <taxon>IRL clade</taxon>
        <taxon>Trifolieae</taxon>
        <taxon>Medicago</taxon>
    </lineage>
</organism>
<name>G7KY64_MEDTR</name>
<keyword evidence="4" id="KW-0804">Transcription</keyword>
<reference evidence="9" key="4">
    <citation type="journal article" date="2018" name="Nat. Plants">
        <title>Whole-genome landscape of Medicago truncatula symbiotic genes.</title>
        <authorList>
            <person name="Pecrix Y."/>
            <person name="Gamas P."/>
            <person name="Carrere S."/>
        </authorList>
    </citation>
    <scope>NUCLEOTIDE SEQUENCE</scope>
    <source>
        <tissue evidence="9">Leaves</tissue>
    </source>
</reference>
<dbReference type="InterPro" id="IPR044810">
    <property type="entry name" value="WRKY_plant"/>
</dbReference>
<protein>
    <submittedName>
        <fullName evidence="9">Putative transcription factor WRKY family</fullName>
    </submittedName>
    <submittedName>
        <fullName evidence="8">WRKY transcription factor</fullName>
    </submittedName>
</protein>
<comment type="subcellular location">
    <subcellularLocation>
        <location evidence="1">Nucleus</location>
    </subcellularLocation>
</comment>
<dbReference type="STRING" id="3880.G7KY64"/>
<feature type="compositionally biased region" description="Basic and acidic residues" evidence="6">
    <location>
        <begin position="232"/>
        <end position="242"/>
    </location>
</feature>
<dbReference type="Proteomes" id="UP000002051">
    <property type="component" value="Unassembled WGS sequence"/>
</dbReference>
<dbReference type="HOGENOM" id="CLU_066547_0_0_1"/>
<dbReference type="EMBL" id="CM001223">
    <property type="protein sequence ID" value="AES79852.1"/>
    <property type="molecule type" value="Genomic_DNA"/>
</dbReference>
<evidence type="ECO:0000256" key="1">
    <source>
        <dbReference type="ARBA" id="ARBA00004123"/>
    </source>
</evidence>
<dbReference type="SMART" id="SM00774">
    <property type="entry name" value="WRKY"/>
    <property type="match status" value="1"/>
</dbReference>
<dbReference type="GO" id="GO:0005634">
    <property type="term" value="C:nucleus"/>
    <property type="evidence" value="ECO:0000318"/>
    <property type="project" value="GO_Central"/>
</dbReference>
<dbReference type="eggNOG" id="ENOG502RYCZ">
    <property type="taxonomic scope" value="Eukaryota"/>
</dbReference>
<dbReference type="KEGG" id="mtr:11442088"/>
<evidence type="ECO:0000313" key="8">
    <source>
        <dbReference type="EMBL" id="AES79852.1"/>
    </source>
</evidence>
<dbReference type="Gene3D" id="2.20.25.80">
    <property type="entry name" value="WRKY domain"/>
    <property type="match status" value="1"/>
</dbReference>
<reference evidence="10" key="3">
    <citation type="submission" date="2015-04" db="UniProtKB">
        <authorList>
            <consortium name="EnsemblPlants"/>
        </authorList>
    </citation>
    <scope>IDENTIFICATION</scope>
    <source>
        <strain evidence="10">cv. Jemalong A17</strain>
    </source>
</reference>
<dbReference type="Pfam" id="PF03106">
    <property type="entry name" value="WRKY"/>
    <property type="match status" value="1"/>
</dbReference>
<feature type="domain" description="WRKY" evidence="7">
    <location>
        <begin position="123"/>
        <end position="180"/>
    </location>
</feature>
<sequence>MKNENLAHGSGRGKVIDELRRGRELANQLKNILNESGDFDDINGSTTPFAEDLLKEVLTTFTNSLLFLNNNPTSEGSDMQLTKSEDSLESNCKSTSIVKERRGCYKRRKVSQTWEKESDRPVEDGHQWRKYGQKKILHTDFPRNYYRCTHKHDQGCKATKQVQQIQEDPPLYKTTYYAHHTCRILQSSEIIMDSPCDQSSMFLSFDNSFPTPAKQDCPFLSSSYPSTSSSSVKREDCKEEIVHPPPSSNDYLSGLTFDDPEKDVTLSSTLDSHDHLGVNIPDIMYDDVLNWPLS</sequence>
<reference evidence="8 11" key="1">
    <citation type="journal article" date="2011" name="Nature">
        <title>The Medicago genome provides insight into the evolution of rhizobial symbioses.</title>
        <authorList>
            <person name="Young N.D."/>
            <person name="Debelle F."/>
            <person name="Oldroyd G.E."/>
            <person name="Geurts R."/>
            <person name="Cannon S.B."/>
            <person name="Udvardi M.K."/>
            <person name="Benedito V.A."/>
            <person name="Mayer K.F."/>
            <person name="Gouzy J."/>
            <person name="Schoof H."/>
            <person name="Van de Peer Y."/>
            <person name="Proost S."/>
            <person name="Cook D.R."/>
            <person name="Meyers B.C."/>
            <person name="Spannagl M."/>
            <person name="Cheung F."/>
            <person name="De Mita S."/>
            <person name="Krishnakumar V."/>
            <person name="Gundlach H."/>
            <person name="Zhou S."/>
            <person name="Mudge J."/>
            <person name="Bharti A.K."/>
            <person name="Murray J.D."/>
            <person name="Naoumkina M.A."/>
            <person name="Rosen B."/>
            <person name="Silverstein K.A."/>
            <person name="Tang H."/>
            <person name="Rombauts S."/>
            <person name="Zhao P.X."/>
            <person name="Zhou P."/>
            <person name="Barbe V."/>
            <person name="Bardou P."/>
            <person name="Bechner M."/>
            <person name="Bellec A."/>
            <person name="Berger A."/>
            <person name="Berges H."/>
            <person name="Bidwell S."/>
            <person name="Bisseling T."/>
            <person name="Choisne N."/>
            <person name="Couloux A."/>
            <person name="Denny R."/>
            <person name="Deshpande S."/>
            <person name="Dai X."/>
            <person name="Doyle J.J."/>
            <person name="Dudez A.M."/>
            <person name="Farmer A.D."/>
            <person name="Fouteau S."/>
            <person name="Franken C."/>
            <person name="Gibelin C."/>
            <person name="Gish J."/>
            <person name="Goldstein S."/>
            <person name="Gonzalez A.J."/>
            <person name="Green P.J."/>
            <person name="Hallab A."/>
            <person name="Hartog M."/>
            <person name="Hua A."/>
            <person name="Humphray S.J."/>
            <person name="Jeong D.H."/>
            <person name="Jing Y."/>
            <person name="Jocker A."/>
            <person name="Kenton S.M."/>
            <person name="Kim D.J."/>
            <person name="Klee K."/>
            <person name="Lai H."/>
            <person name="Lang C."/>
            <person name="Lin S."/>
            <person name="Macmil S.L."/>
            <person name="Magdelenat G."/>
            <person name="Matthews L."/>
            <person name="McCorrison J."/>
            <person name="Monaghan E.L."/>
            <person name="Mun J.H."/>
            <person name="Najar F.Z."/>
            <person name="Nicholson C."/>
            <person name="Noirot C."/>
            <person name="O'Bleness M."/>
            <person name="Paule C.R."/>
            <person name="Poulain J."/>
            <person name="Prion F."/>
            <person name="Qin B."/>
            <person name="Qu C."/>
            <person name="Retzel E.F."/>
            <person name="Riddle C."/>
            <person name="Sallet E."/>
            <person name="Samain S."/>
            <person name="Samson N."/>
            <person name="Sanders I."/>
            <person name="Saurat O."/>
            <person name="Scarpelli C."/>
            <person name="Schiex T."/>
            <person name="Segurens B."/>
            <person name="Severin A.J."/>
            <person name="Sherrier D.J."/>
            <person name="Shi R."/>
            <person name="Sims S."/>
            <person name="Singer S.R."/>
            <person name="Sinharoy S."/>
            <person name="Sterck L."/>
            <person name="Viollet A."/>
            <person name="Wang B.B."/>
            <person name="Wang K."/>
            <person name="Wang M."/>
            <person name="Wang X."/>
            <person name="Warfsmann J."/>
            <person name="Weissenbach J."/>
            <person name="White D.D."/>
            <person name="White J.D."/>
            <person name="Wiley G.B."/>
            <person name="Wincker P."/>
            <person name="Xing Y."/>
            <person name="Yang L."/>
            <person name="Yao Z."/>
            <person name="Ying F."/>
            <person name="Zhai J."/>
            <person name="Zhou L."/>
            <person name="Zuber A."/>
            <person name="Denarie J."/>
            <person name="Dixon R.A."/>
            <person name="May G.D."/>
            <person name="Schwartz D.C."/>
            <person name="Rogers J."/>
            <person name="Quetier F."/>
            <person name="Town C.D."/>
            <person name="Roe B.A."/>
        </authorList>
    </citation>
    <scope>NUCLEOTIDE SEQUENCE [LARGE SCALE GENOMIC DNA]</scope>
    <source>
        <strain evidence="8">A17</strain>
        <strain evidence="10 11">cv. Jemalong A17</strain>
    </source>
</reference>
<evidence type="ECO:0000256" key="4">
    <source>
        <dbReference type="ARBA" id="ARBA00023163"/>
    </source>
</evidence>
<dbReference type="PaxDb" id="3880-AES79852"/>
<dbReference type="OMA" id="CKSASTF"/>
<evidence type="ECO:0000256" key="6">
    <source>
        <dbReference type="SAM" id="MobiDB-lite"/>
    </source>
</evidence>
<keyword evidence="2" id="KW-0805">Transcription regulation</keyword>
<evidence type="ECO:0000256" key="5">
    <source>
        <dbReference type="ARBA" id="ARBA00023242"/>
    </source>
</evidence>
<evidence type="ECO:0000256" key="2">
    <source>
        <dbReference type="ARBA" id="ARBA00023015"/>
    </source>
</evidence>
<evidence type="ECO:0000313" key="11">
    <source>
        <dbReference type="Proteomes" id="UP000002051"/>
    </source>
</evidence>
<dbReference type="OrthoDB" id="2021064at2759"/>
<gene>
    <name evidence="10" type="primary">11442088</name>
    <name evidence="8" type="ordered locus">MTR_7g073380</name>
    <name evidence="9" type="ORF">MtrunA17_Chr7g0244971</name>
</gene>
<dbReference type="SUPFAM" id="SSF118290">
    <property type="entry name" value="WRKY DNA-binding domain"/>
    <property type="match status" value="1"/>
</dbReference>
<keyword evidence="11" id="KW-1185">Reference proteome</keyword>
<dbReference type="Proteomes" id="UP000265566">
    <property type="component" value="Chromosome 7"/>
</dbReference>
<dbReference type="Gramene" id="rna41213">
    <property type="protein sequence ID" value="RHN46694.1"/>
    <property type="gene ID" value="gene41213"/>
</dbReference>
<dbReference type="GO" id="GO:0000976">
    <property type="term" value="F:transcription cis-regulatory region binding"/>
    <property type="evidence" value="ECO:0000318"/>
    <property type="project" value="GO_Central"/>
</dbReference>
<dbReference type="GO" id="GO:0006355">
    <property type="term" value="P:regulation of DNA-templated transcription"/>
    <property type="evidence" value="ECO:0000318"/>
    <property type="project" value="GO_Central"/>
</dbReference>
<feature type="region of interest" description="Disordered" evidence="6">
    <location>
        <begin position="223"/>
        <end position="255"/>
    </location>
</feature>
<keyword evidence="5" id="KW-0539">Nucleus</keyword>
<evidence type="ECO:0000256" key="3">
    <source>
        <dbReference type="ARBA" id="ARBA00023125"/>
    </source>
</evidence>
<dbReference type="EMBL" id="PSQE01000007">
    <property type="protein sequence ID" value="RHN46694.1"/>
    <property type="molecule type" value="Genomic_DNA"/>
</dbReference>
<keyword evidence="3" id="KW-0238">DNA-binding</keyword>
<evidence type="ECO:0000313" key="9">
    <source>
        <dbReference type="EMBL" id="RHN46694.1"/>
    </source>
</evidence>
<evidence type="ECO:0000259" key="7">
    <source>
        <dbReference type="PROSITE" id="PS50811"/>
    </source>
</evidence>
<dbReference type="PANTHER" id="PTHR31282">
    <property type="entry name" value="WRKY TRANSCRIPTION FACTOR 21-RELATED"/>
    <property type="match status" value="1"/>
</dbReference>
<dbReference type="GO" id="GO:0003700">
    <property type="term" value="F:DNA-binding transcription factor activity"/>
    <property type="evidence" value="ECO:0000318"/>
    <property type="project" value="GO_Central"/>
</dbReference>
<dbReference type="PROSITE" id="PS50811">
    <property type="entry name" value="WRKY"/>
    <property type="match status" value="1"/>
</dbReference>
<dbReference type="AlphaFoldDB" id="G7KY64"/>
<dbReference type="InterPro" id="IPR003657">
    <property type="entry name" value="WRKY_dom"/>
</dbReference>
<evidence type="ECO:0000313" key="10">
    <source>
        <dbReference type="EnsemblPlants" id="AES79852"/>
    </source>
</evidence>
<dbReference type="InterPro" id="IPR036576">
    <property type="entry name" value="WRKY_dom_sf"/>
</dbReference>
<dbReference type="EnsemblPlants" id="AES79852">
    <property type="protein sequence ID" value="AES79852"/>
    <property type="gene ID" value="MTR_7g073380"/>
</dbReference>